<dbReference type="AlphaFoldDB" id="A0A9Q1JIA1"/>
<dbReference type="GO" id="GO:0005506">
    <property type="term" value="F:iron ion binding"/>
    <property type="evidence" value="ECO:0007669"/>
    <property type="project" value="InterPro"/>
</dbReference>
<dbReference type="GO" id="GO:0016705">
    <property type="term" value="F:oxidoreductase activity, acting on paired donors, with incorporation or reduction of molecular oxygen"/>
    <property type="evidence" value="ECO:0007669"/>
    <property type="project" value="InterPro"/>
</dbReference>
<dbReference type="Pfam" id="PF00067">
    <property type="entry name" value="p450"/>
    <property type="match status" value="2"/>
</dbReference>
<dbReference type="SUPFAM" id="SSF48264">
    <property type="entry name" value="Cytochrome P450"/>
    <property type="match status" value="2"/>
</dbReference>
<comment type="caution">
    <text evidence="3">The sequence shown here is derived from an EMBL/GenBank/DDBJ whole genome shotgun (WGS) entry which is preliminary data.</text>
</comment>
<dbReference type="InterPro" id="IPR001128">
    <property type="entry name" value="Cyt_P450"/>
</dbReference>
<reference evidence="3" key="1">
    <citation type="submission" date="2022-04" db="EMBL/GenBank/DDBJ databases">
        <title>Carnegiea gigantea Genome sequencing and assembly v2.</title>
        <authorList>
            <person name="Copetti D."/>
            <person name="Sanderson M.J."/>
            <person name="Burquez A."/>
            <person name="Wojciechowski M.F."/>
        </authorList>
    </citation>
    <scope>NUCLEOTIDE SEQUENCE</scope>
    <source>
        <strain evidence="3">SGP5-SGP5p</strain>
        <tissue evidence="3">Aerial part</tissue>
    </source>
</reference>
<keyword evidence="2" id="KW-0812">Transmembrane</keyword>
<dbReference type="Gene3D" id="1.10.630.10">
    <property type="entry name" value="Cytochrome P450"/>
    <property type="match status" value="2"/>
</dbReference>
<dbReference type="EMBL" id="JAKOGI010004026">
    <property type="protein sequence ID" value="KAJ8420003.1"/>
    <property type="molecule type" value="Genomic_DNA"/>
</dbReference>
<protein>
    <recommendedName>
        <fullName evidence="5">Cytochrome P450</fullName>
    </recommendedName>
</protein>
<dbReference type="PANTHER" id="PTHR47950:SF44">
    <property type="entry name" value="CYTOCHROME P450, FAMILY 76, SUBFAMILY C, POLYPEPTIDE 5-RELATED"/>
    <property type="match status" value="1"/>
</dbReference>
<comment type="similarity">
    <text evidence="1">Belongs to the cytochrome P450 family.</text>
</comment>
<evidence type="ECO:0000313" key="3">
    <source>
        <dbReference type="EMBL" id="KAJ8420003.1"/>
    </source>
</evidence>
<gene>
    <name evidence="3" type="ORF">Cgig2_016520</name>
</gene>
<organism evidence="3 4">
    <name type="scientific">Carnegiea gigantea</name>
    <dbReference type="NCBI Taxonomy" id="171969"/>
    <lineage>
        <taxon>Eukaryota</taxon>
        <taxon>Viridiplantae</taxon>
        <taxon>Streptophyta</taxon>
        <taxon>Embryophyta</taxon>
        <taxon>Tracheophyta</taxon>
        <taxon>Spermatophyta</taxon>
        <taxon>Magnoliopsida</taxon>
        <taxon>eudicotyledons</taxon>
        <taxon>Gunneridae</taxon>
        <taxon>Pentapetalae</taxon>
        <taxon>Caryophyllales</taxon>
        <taxon>Cactineae</taxon>
        <taxon>Cactaceae</taxon>
        <taxon>Cactoideae</taxon>
        <taxon>Echinocereeae</taxon>
        <taxon>Carnegiea</taxon>
    </lineage>
</organism>
<feature type="transmembrane region" description="Helical" evidence="2">
    <location>
        <begin position="207"/>
        <end position="226"/>
    </location>
</feature>
<dbReference type="OrthoDB" id="2789670at2759"/>
<evidence type="ECO:0000256" key="2">
    <source>
        <dbReference type="SAM" id="Phobius"/>
    </source>
</evidence>
<evidence type="ECO:0000313" key="4">
    <source>
        <dbReference type="Proteomes" id="UP001153076"/>
    </source>
</evidence>
<dbReference type="Proteomes" id="UP001153076">
    <property type="component" value="Unassembled WGS sequence"/>
</dbReference>
<evidence type="ECO:0008006" key="5">
    <source>
        <dbReference type="Google" id="ProtNLM"/>
    </source>
</evidence>
<dbReference type="InterPro" id="IPR002401">
    <property type="entry name" value="Cyt_P450_E_grp-I"/>
</dbReference>
<keyword evidence="4" id="KW-1185">Reference proteome</keyword>
<evidence type="ECO:0000256" key="1">
    <source>
        <dbReference type="ARBA" id="ARBA00010617"/>
    </source>
</evidence>
<dbReference type="PRINTS" id="PR00463">
    <property type="entry name" value="EP450I"/>
</dbReference>
<proteinExistence type="inferred from homology"/>
<name>A0A9Q1JIA1_9CARY</name>
<accession>A0A9Q1JIA1</accession>
<sequence length="516" mass="58562">MGTKDDVLGTLLNLVKEDELSLHDVKHMLAKTITQYEMTNEALQYKNRKTANEDVLGTLLKLVKEDQLTLDDVKHLLLVNFLCFSTVLLELASGLVHSGTDTTAITLEWAMTELLRHSEKITQAPAEIGQVLSQARSIKEYDISNLPYTQAIVKETWRLHPLAPFLVPHKTESDVQLCGYHVPKKKAQVWVNVWPIFRDPTPTMECYSISILLIPLILIFILRYLLKNSPKTKLPPGPKPWPIIGNIHLLGSKPHRSVADLSKTYGPLMTLRLGSITTIVISSPDVAKEMFLKHDIDFASRQIPDSAWAVDHAKFSMAWLPVCPKWREIRKISAIQLFTNQRLDASQGLRKEKVNELVEFVKDCCEKGLAVDIGKAAFTTALNLLSNTFFSMNLSAYDSSGSQEFKDLAWHIMEEIGRPNVSDFFPLVKALDLQGVRRRVSTSFRKMLEVFDKIIDARLRDHIGSKDDVLDTLLSLVKQYELTLDDVRHMLIVTTMIPLWLSFLCIFFNKQLLSSN</sequence>
<dbReference type="GO" id="GO:0004497">
    <property type="term" value="F:monooxygenase activity"/>
    <property type="evidence" value="ECO:0007669"/>
    <property type="project" value="InterPro"/>
</dbReference>
<dbReference type="InterPro" id="IPR036396">
    <property type="entry name" value="Cyt_P450_sf"/>
</dbReference>
<dbReference type="GO" id="GO:0020037">
    <property type="term" value="F:heme binding"/>
    <property type="evidence" value="ECO:0007669"/>
    <property type="project" value="InterPro"/>
</dbReference>
<dbReference type="PRINTS" id="PR00385">
    <property type="entry name" value="P450"/>
</dbReference>
<dbReference type="PANTHER" id="PTHR47950">
    <property type="entry name" value="CYTOCHROME P450, FAMILY 76, SUBFAMILY C, POLYPEPTIDE 5-RELATED"/>
    <property type="match status" value="1"/>
</dbReference>
<keyword evidence="2" id="KW-1133">Transmembrane helix</keyword>
<feature type="transmembrane region" description="Helical" evidence="2">
    <location>
        <begin position="490"/>
        <end position="509"/>
    </location>
</feature>
<keyword evidence="2" id="KW-0472">Membrane</keyword>